<dbReference type="AlphaFoldDB" id="A0A3Q7HI79"/>
<dbReference type="Proteomes" id="UP000004994">
    <property type="component" value="Chromosome 6"/>
</dbReference>
<keyword evidence="2" id="KW-1185">Reference proteome</keyword>
<organism evidence="1">
    <name type="scientific">Solanum lycopersicum</name>
    <name type="common">Tomato</name>
    <name type="synonym">Lycopersicon esculentum</name>
    <dbReference type="NCBI Taxonomy" id="4081"/>
    <lineage>
        <taxon>Eukaryota</taxon>
        <taxon>Viridiplantae</taxon>
        <taxon>Streptophyta</taxon>
        <taxon>Embryophyta</taxon>
        <taxon>Tracheophyta</taxon>
        <taxon>Spermatophyta</taxon>
        <taxon>Magnoliopsida</taxon>
        <taxon>eudicotyledons</taxon>
        <taxon>Gunneridae</taxon>
        <taxon>Pentapetalae</taxon>
        <taxon>asterids</taxon>
        <taxon>lamiids</taxon>
        <taxon>Solanales</taxon>
        <taxon>Solanaceae</taxon>
        <taxon>Solanoideae</taxon>
        <taxon>Solaneae</taxon>
        <taxon>Solanum</taxon>
        <taxon>Solanum subgen. Lycopersicon</taxon>
    </lineage>
</organism>
<sequence>MRSFQLKNITFKELTSCFRTFWFSDIVSGVRVTSQSFLRLTKEIMWRELTP</sequence>
<evidence type="ECO:0000313" key="2">
    <source>
        <dbReference type="Proteomes" id="UP000004994"/>
    </source>
</evidence>
<dbReference type="Gramene" id="Solyc06g005030.1.1">
    <property type="protein sequence ID" value="Solyc06g005030.1.1.1"/>
    <property type="gene ID" value="Solyc06g005030.1"/>
</dbReference>
<proteinExistence type="predicted"/>
<reference evidence="1" key="2">
    <citation type="submission" date="2019-01" db="UniProtKB">
        <authorList>
            <consortium name="EnsemblPlants"/>
        </authorList>
    </citation>
    <scope>IDENTIFICATION</scope>
    <source>
        <strain evidence="1">cv. Heinz 1706</strain>
    </source>
</reference>
<dbReference type="PaxDb" id="4081-Solyc06g005030.1.1"/>
<accession>A0A3Q7HI79</accession>
<reference evidence="1" key="1">
    <citation type="journal article" date="2012" name="Nature">
        <title>The tomato genome sequence provides insights into fleshy fruit evolution.</title>
        <authorList>
            <consortium name="Tomato Genome Consortium"/>
        </authorList>
    </citation>
    <scope>NUCLEOTIDE SEQUENCE [LARGE SCALE GENOMIC DNA]</scope>
    <source>
        <strain evidence="1">cv. Heinz 1706</strain>
    </source>
</reference>
<protein>
    <submittedName>
        <fullName evidence="1">Uncharacterized protein</fullName>
    </submittedName>
</protein>
<name>A0A3Q7HI79_SOLLC</name>
<dbReference type="InParanoid" id="A0A3Q7HI79"/>
<evidence type="ECO:0000313" key="1">
    <source>
        <dbReference type="EnsemblPlants" id="Solyc06g005030.1.1.1"/>
    </source>
</evidence>
<dbReference type="EnsemblPlants" id="Solyc06g005030.1.1">
    <property type="protein sequence ID" value="Solyc06g005030.1.1.1"/>
    <property type="gene ID" value="Solyc06g005030.1"/>
</dbReference>